<dbReference type="Proteomes" id="UP000626844">
    <property type="component" value="Unassembled WGS sequence"/>
</dbReference>
<keyword evidence="3" id="KW-1185">Reference proteome</keyword>
<keyword evidence="1" id="KW-1133">Transmembrane helix</keyword>
<organism evidence="2 3">
    <name type="scientific">Metabacillus arenae</name>
    <dbReference type="NCBI Taxonomy" id="2771434"/>
    <lineage>
        <taxon>Bacteria</taxon>
        <taxon>Bacillati</taxon>
        <taxon>Bacillota</taxon>
        <taxon>Bacilli</taxon>
        <taxon>Bacillales</taxon>
        <taxon>Bacillaceae</taxon>
        <taxon>Metabacillus</taxon>
    </lineage>
</organism>
<gene>
    <name evidence="2" type="ORF">IC621_08780</name>
</gene>
<proteinExistence type="predicted"/>
<dbReference type="AlphaFoldDB" id="A0A926NGW6"/>
<evidence type="ECO:0000256" key="1">
    <source>
        <dbReference type="SAM" id="Phobius"/>
    </source>
</evidence>
<evidence type="ECO:0000313" key="2">
    <source>
        <dbReference type="EMBL" id="MBD1380323.1"/>
    </source>
</evidence>
<reference evidence="2" key="1">
    <citation type="submission" date="2020-09" db="EMBL/GenBank/DDBJ databases">
        <title>A novel bacterium of genus Bacillus, isolated from South China Sea.</title>
        <authorList>
            <person name="Huang H."/>
            <person name="Mo K."/>
            <person name="Hu Y."/>
        </authorList>
    </citation>
    <scope>NUCLEOTIDE SEQUENCE</scope>
    <source>
        <strain evidence="2">IB182487</strain>
    </source>
</reference>
<comment type="caution">
    <text evidence="2">The sequence shown here is derived from an EMBL/GenBank/DDBJ whole genome shotgun (WGS) entry which is preliminary data.</text>
</comment>
<evidence type="ECO:0000313" key="3">
    <source>
        <dbReference type="Proteomes" id="UP000626844"/>
    </source>
</evidence>
<keyword evidence="1" id="KW-0472">Membrane</keyword>
<name>A0A926NGW6_9BACI</name>
<keyword evidence="1" id="KW-0812">Transmembrane</keyword>
<dbReference type="RefSeq" id="WP_191157835.1">
    <property type="nucleotide sequence ID" value="NZ_JACXAI010000008.1"/>
</dbReference>
<sequence>MNQQYEPRFVLLAFMIIVGIGGIIFSFFAPNVIQYIFLQTKQTIYLKTPFLSNILFLASTITLTAALFIFYQWGKRGIGLGIGASLVTVALLIFSSFHFHHVTEKTIEWNEPFQLTKNSYTWEDIDRVRYIPAKSNDGLDEVIFHFKDTKTLSFLRSSDFHIPLSEIKNLLTIHNIPYELESTANE</sequence>
<feature type="transmembrane region" description="Helical" evidence="1">
    <location>
        <begin position="50"/>
        <end position="71"/>
    </location>
</feature>
<feature type="transmembrane region" description="Helical" evidence="1">
    <location>
        <begin position="77"/>
        <end position="97"/>
    </location>
</feature>
<accession>A0A926NGW6</accession>
<protein>
    <submittedName>
        <fullName evidence="2">Uncharacterized protein</fullName>
    </submittedName>
</protein>
<feature type="transmembrane region" description="Helical" evidence="1">
    <location>
        <begin position="12"/>
        <end position="38"/>
    </location>
</feature>
<dbReference type="EMBL" id="JACXAI010000008">
    <property type="protein sequence ID" value="MBD1380323.1"/>
    <property type="molecule type" value="Genomic_DNA"/>
</dbReference>